<protein>
    <submittedName>
        <fullName evidence="2">Ribonuclease H</fullName>
    </submittedName>
</protein>
<dbReference type="InterPro" id="IPR044730">
    <property type="entry name" value="RNase_H-like_dom_plant"/>
</dbReference>
<dbReference type="InterPro" id="IPR043502">
    <property type="entry name" value="DNA/RNA_pol_sf"/>
</dbReference>
<gene>
    <name evidence="2" type="ORF">L195_g020442</name>
</gene>
<evidence type="ECO:0000313" key="2">
    <source>
        <dbReference type="EMBL" id="PNX97216.1"/>
    </source>
</evidence>
<dbReference type="PROSITE" id="PS50878">
    <property type="entry name" value="RT_POL"/>
    <property type="match status" value="1"/>
</dbReference>
<dbReference type="GO" id="GO:0004523">
    <property type="term" value="F:RNA-DNA hybrid ribonuclease activity"/>
    <property type="evidence" value="ECO:0007669"/>
    <property type="project" value="InterPro"/>
</dbReference>
<sequence>MTRNGKTYSFRFENTWLKEDDVEEVVAEGWGRGKTVEITSRTAMCADKLKVWGRRKRMRFKKEVIECSEQMERLRGSHDLIESERYKEAQEKHARLLVQEETYWKQRAKMHWLKEGDLNTKFFHMSATVRQRAKKIDKLVNEGNIEVKTQSEICEVARNYFDHLFRANATTHEQVLALITPKVTREDNERLVAPITREELKEALFQMHPDKAPGPDGFNPAFYQHFWDLCGNDIYEAAKEWLDRGYFPSSLNETNICLIPKCENPVSMKDMRPISLCNVLYKMVSKLLANRLKECLEKCVSEEQSAFVEGRSILDNALIAIEVIHAIKRRTKGWKGELALKIDISKAYDKVDWGFMRGMLERLGFANKWIHWMMLCVSSVNYSVLVNFEKVGPIYPGRGLRQGDPLSPYLFLLVTEGLTALIKNSVARGDLHGVKICRGAPAVSHLLFADDCFLFCRSSLDETLHLMQILKIYEQASGQEINLTKSEVFFSRNLSISAQEDLSKIMGVRHVLGTGRYLGLPSMIGRKKRDVFGYVKDRIWKRINSWRGRALSRAGKEIMIKSVLQAIPSYVMSVYLLPETTINEIERMMNSFWWGGGANNQGIRWLAWDRMAFPKALGGLGFKDLHTFNLAMIAKQGWNIMTKPHTLVARIYKARYFPNSSLFNANLGHNPSYAWRSIWKARHILMNGCRWIIGKGTNINVMGDPWLREKEGAWIQSPQVQGAHKINVNDLLLPNEKKWDKEKIESLFSSDVVSNILDIPLFDMVEEDKLIWNDSLHGQYSVKSGYNMMLNNTGRVEEMTQENWQYLWKIHAPPKAKHLLWRICKGCLPTRTRLQERRVTCPLLCPLCEQSNEDDWHILFNCNDSLQARQAAGLEQVIAARMQQYHTTQDVIKSICHDMDRDTAGLFAVLLWVLWNNRNDKVWNGSTEAGRSLGLKARQLWCEWYSVQTQWQQRPGAEQQQQQVLTWQKPPTGWYKCNADAGFYNELNKSSAGWCLRDHTGSFVKAGTIWNEGKCSIIEGEALALLEAMKAVKDRGITHAIFETDSKNVVDAIHNLRGGTSEFSSLICDIKNVMMFNPNFVVKFIKRQANMVAH</sequence>
<dbReference type="InterPro" id="IPR012337">
    <property type="entry name" value="RNaseH-like_sf"/>
</dbReference>
<dbReference type="InterPro" id="IPR036397">
    <property type="entry name" value="RNaseH_sf"/>
</dbReference>
<dbReference type="PANTHER" id="PTHR33116">
    <property type="entry name" value="REVERSE TRANSCRIPTASE ZINC-BINDING DOMAIN-CONTAINING PROTEIN-RELATED-RELATED"/>
    <property type="match status" value="1"/>
</dbReference>
<dbReference type="InterPro" id="IPR002156">
    <property type="entry name" value="RNaseH_domain"/>
</dbReference>
<dbReference type="Pfam" id="PF13456">
    <property type="entry name" value="RVT_3"/>
    <property type="match status" value="1"/>
</dbReference>
<dbReference type="InterPro" id="IPR026960">
    <property type="entry name" value="RVT-Znf"/>
</dbReference>
<reference evidence="2 3" key="1">
    <citation type="journal article" date="2014" name="Am. J. Bot.">
        <title>Genome assembly and annotation for red clover (Trifolium pratense; Fabaceae).</title>
        <authorList>
            <person name="Istvanek J."/>
            <person name="Jaros M."/>
            <person name="Krenek A."/>
            <person name="Repkova J."/>
        </authorList>
    </citation>
    <scope>NUCLEOTIDE SEQUENCE [LARGE SCALE GENOMIC DNA]</scope>
    <source>
        <strain evidence="3">cv. Tatra</strain>
        <tissue evidence="2">Young leaves</tissue>
    </source>
</reference>
<dbReference type="Gene3D" id="3.30.420.10">
    <property type="entry name" value="Ribonuclease H-like superfamily/Ribonuclease H"/>
    <property type="match status" value="1"/>
</dbReference>
<dbReference type="Proteomes" id="UP000236291">
    <property type="component" value="Unassembled WGS sequence"/>
</dbReference>
<proteinExistence type="predicted"/>
<dbReference type="AlphaFoldDB" id="A0A2K3N2I0"/>
<dbReference type="InterPro" id="IPR000477">
    <property type="entry name" value="RT_dom"/>
</dbReference>
<dbReference type="CDD" id="cd01650">
    <property type="entry name" value="RT_nLTR_like"/>
    <property type="match status" value="1"/>
</dbReference>
<dbReference type="EMBL" id="ASHM01015312">
    <property type="protein sequence ID" value="PNX97216.1"/>
    <property type="molecule type" value="Genomic_DNA"/>
</dbReference>
<dbReference type="STRING" id="57577.A0A2K3N2I0"/>
<dbReference type="PANTHER" id="PTHR33116:SF86">
    <property type="entry name" value="REVERSE TRANSCRIPTASE DOMAIN-CONTAINING PROTEIN"/>
    <property type="match status" value="1"/>
</dbReference>
<evidence type="ECO:0000259" key="1">
    <source>
        <dbReference type="PROSITE" id="PS50878"/>
    </source>
</evidence>
<reference evidence="2 3" key="2">
    <citation type="journal article" date="2017" name="Front. Plant Sci.">
        <title>Gene Classification and Mining of Molecular Markers Useful in Red Clover (Trifolium pratense) Breeding.</title>
        <authorList>
            <person name="Istvanek J."/>
            <person name="Dluhosova J."/>
            <person name="Dluhos P."/>
            <person name="Patkova L."/>
            <person name="Nedelnik J."/>
            <person name="Repkova J."/>
        </authorList>
    </citation>
    <scope>NUCLEOTIDE SEQUENCE [LARGE SCALE GENOMIC DNA]</scope>
    <source>
        <strain evidence="3">cv. Tatra</strain>
        <tissue evidence="2">Young leaves</tissue>
    </source>
</reference>
<dbReference type="SUPFAM" id="SSF56672">
    <property type="entry name" value="DNA/RNA polymerases"/>
    <property type="match status" value="1"/>
</dbReference>
<feature type="domain" description="Reverse transcriptase" evidence="1">
    <location>
        <begin position="240"/>
        <end position="510"/>
    </location>
</feature>
<dbReference type="CDD" id="cd06222">
    <property type="entry name" value="RNase_H_like"/>
    <property type="match status" value="1"/>
</dbReference>
<name>A0A2K3N2I0_TRIPR</name>
<dbReference type="ExpressionAtlas" id="A0A2K3N2I0">
    <property type="expression patterns" value="baseline"/>
</dbReference>
<comment type="caution">
    <text evidence="2">The sequence shown here is derived from an EMBL/GenBank/DDBJ whole genome shotgun (WGS) entry which is preliminary data.</text>
</comment>
<dbReference type="Pfam" id="PF13966">
    <property type="entry name" value="zf-RVT"/>
    <property type="match status" value="1"/>
</dbReference>
<dbReference type="Pfam" id="PF00078">
    <property type="entry name" value="RVT_1"/>
    <property type="match status" value="1"/>
</dbReference>
<feature type="non-terminal residue" evidence="2">
    <location>
        <position position="1094"/>
    </location>
</feature>
<organism evidence="2 3">
    <name type="scientific">Trifolium pratense</name>
    <name type="common">Red clover</name>
    <dbReference type="NCBI Taxonomy" id="57577"/>
    <lineage>
        <taxon>Eukaryota</taxon>
        <taxon>Viridiplantae</taxon>
        <taxon>Streptophyta</taxon>
        <taxon>Embryophyta</taxon>
        <taxon>Tracheophyta</taxon>
        <taxon>Spermatophyta</taxon>
        <taxon>Magnoliopsida</taxon>
        <taxon>eudicotyledons</taxon>
        <taxon>Gunneridae</taxon>
        <taxon>Pentapetalae</taxon>
        <taxon>rosids</taxon>
        <taxon>fabids</taxon>
        <taxon>Fabales</taxon>
        <taxon>Fabaceae</taxon>
        <taxon>Papilionoideae</taxon>
        <taxon>50 kb inversion clade</taxon>
        <taxon>NPAAA clade</taxon>
        <taxon>Hologalegina</taxon>
        <taxon>IRL clade</taxon>
        <taxon>Trifolieae</taxon>
        <taxon>Trifolium</taxon>
    </lineage>
</organism>
<dbReference type="GO" id="GO:0003676">
    <property type="term" value="F:nucleic acid binding"/>
    <property type="evidence" value="ECO:0007669"/>
    <property type="project" value="InterPro"/>
</dbReference>
<evidence type="ECO:0000313" key="3">
    <source>
        <dbReference type="Proteomes" id="UP000236291"/>
    </source>
</evidence>
<dbReference type="SUPFAM" id="SSF53098">
    <property type="entry name" value="Ribonuclease H-like"/>
    <property type="match status" value="1"/>
</dbReference>
<accession>A0A2K3N2I0</accession>